<dbReference type="PANTHER" id="PTHR43475:SF1">
    <property type="entry name" value="METHYLTHIORIBOSE-1-PHOSPHATE ISOMERASE"/>
    <property type="match status" value="1"/>
</dbReference>
<dbReference type="Gene3D" id="1.20.120.420">
    <property type="entry name" value="translation initiation factor eif-2b, domain 1"/>
    <property type="match status" value="1"/>
</dbReference>
<dbReference type="SUPFAM" id="SSF100950">
    <property type="entry name" value="NagB/RpiA/CoA transferase-like"/>
    <property type="match status" value="1"/>
</dbReference>
<dbReference type="Pfam" id="PF01008">
    <property type="entry name" value="IF-2B"/>
    <property type="match status" value="1"/>
</dbReference>
<evidence type="ECO:0008006" key="5">
    <source>
        <dbReference type="Google" id="ProtNLM"/>
    </source>
</evidence>
<dbReference type="GO" id="GO:0019509">
    <property type="term" value="P:L-methionine salvage from methylthioadenosine"/>
    <property type="evidence" value="ECO:0000318"/>
    <property type="project" value="GO_Central"/>
</dbReference>
<comment type="caution">
    <text evidence="3">The sequence shown here is derived from an EMBL/GenBank/DDBJ whole genome shotgun (WGS) entry which is preliminary data.</text>
</comment>
<sequence length="442" mass="48780">MEHYCKKFRAKTLSPPPPYTLLLSDYRISFQLRSLHKRNRDSIIVYFFPTPILWLSPKYIPPLTASSSSSIKLRAAGVVERQSSTACVIKLRAASVVERESTTAMSPPLKASGSSSSPIRNRVTGKALKLDEIINYVQSLQGQVEVIASNFHQWHLKPTHLCKPSVITVAHFNYLISCPTAVNLSDAATKLTEIVTNSAATATDVNQAFLAIPLSPCNSYHVFMFDLVAFCSLLFQAYIEVAEVMLEDDVASNKAIGSYGSSFIQIQQKESKKFPVLTHCNTASLATAEFGTALGVIRALHDDRVLGRAYCTETRPFNQGSRLTAYKLVHDKIPATLIGDYAAAALMKTRSIHAIIVGADRVTANGVKEKLKKQIKEVELAQSKEVSLHWYGMAESVQVIGGIYVSFSHLGEIRTFGMLHSRFKWVTSALCEHLVPMQKRGA</sequence>
<dbReference type="EMBL" id="NBSK02000004">
    <property type="protein sequence ID" value="KAJ0211252.1"/>
    <property type="molecule type" value="Genomic_DNA"/>
</dbReference>
<dbReference type="InterPro" id="IPR027363">
    <property type="entry name" value="M1Pi_N"/>
</dbReference>
<evidence type="ECO:0000256" key="1">
    <source>
        <dbReference type="ARBA" id="ARBA00007251"/>
    </source>
</evidence>
<evidence type="ECO:0000256" key="2">
    <source>
        <dbReference type="RuleBase" id="RU003814"/>
    </source>
</evidence>
<comment type="similarity">
    <text evidence="1 2">Belongs to the eIF-2B alpha/beta/delta subunits family.</text>
</comment>
<evidence type="ECO:0000313" key="3">
    <source>
        <dbReference type="EMBL" id="KAJ0211252.1"/>
    </source>
</evidence>
<protein>
    <recommendedName>
        <fullName evidence="5">S-methyl-5-thioribose-1-phosphate isomerase</fullName>
    </recommendedName>
</protein>
<organism evidence="3 4">
    <name type="scientific">Lactuca sativa</name>
    <name type="common">Garden lettuce</name>
    <dbReference type="NCBI Taxonomy" id="4236"/>
    <lineage>
        <taxon>Eukaryota</taxon>
        <taxon>Viridiplantae</taxon>
        <taxon>Streptophyta</taxon>
        <taxon>Embryophyta</taxon>
        <taxon>Tracheophyta</taxon>
        <taxon>Spermatophyta</taxon>
        <taxon>Magnoliopsida</taxon>
        <taxon>eudicotyledons</taxon>
        <taxon>Gunneridae</taxon>
        <taxon>Pentapetalae</taxon>
        <taxon>asterids</taxon>
        <taxon>campanulids</taxon>
        <taxon>Asterales</taxon>
        <taxon>Asteraceae</taxon>
        <taxon>Cichorioideae</taxon>
        <taxon>Cichorieae</taxon>
        <taxon>Lactucinae</taxon>
        <taxon>Lactuca</taxon>
    </lineage>
</organism>
<keyword evidence="4" id="KW-1185">Reference proteome</keyword>
<accession>A0A9R1VPI1</accession>
<proteinExistence type="inferred from homology"/>
<reference evidence="3 4" key="1">
    <citation type="journal article" date="2017" name="Nat. Commun.">
        <title>Genome assembly with in vitro proximity ligation data and whole-genome triplication in lettuce.</title>
        <authorList>
            <person name="Reyes-Chin-Wo S."/>
            <person name="Wang Z."/>
            <person name="Yang X."/>
            <person name="Kozik A."/>
            <person name="Arikit S."/>
            <person name="Song C."/>
            <person name="Xia L."/>
            <person name="Froenicke L."/>
            <person name="Lavelle D.O."/>
            <person name="Truco M.J."/>
            <person name="Xia R."/>
            <person name="Zhu S."/>
            <person name="Xu C."/>
            <person name="Xu H."/>
            <person name="Xu X."/>
            <person name="Cox K."/>
            <person name="Korf I."/>
            <person name="Meyers B.C."/>
            <person name="Michelmore R.W."/>
        </authorList>
    </citation>
    <scope>NUCLEOTIDE SEQUENCE [LARGE SCALE GENOMIC DNA]</scope>
    <source>
        <strain evidence="4">cv. Salinas</strain>
        <tissue evidence="3">Seedlings</tissue>
    </source>
</reference>
<dbReference type="InterPro" id="IPR042529">
    <property type="entry name" value="IF_2B-like_C"/>
</dbReference>
<dbReference type="AlphaFoldDB" id="A0A9R1VPI1"/>
<gene>
    <name evidence="3" type="ORF">LSAT_V11C400159240</name>
</gene>
<dbReference type="InterPro" id="IPR000649">
    <property type="entry name" value="IF-2B-related"/>
</dbReference>
<dbReference type="PANTHER" id="PTHR43475">
    <property type="entry name" value="METHYLTHIORIBOSE-1-PHOSPHATE ISOMERASE"/>
    <property type="match status" value="1"/>
</dbReference>
<dbReference type="GO" id="GO:0046523">
    <property type="term" value="F:S-methyl-5-thioribose-1-phosphate isomerase activity"/>
    <property type="evidence" value="ECO:0000318"/>
    <property type="project" value="GO_Central"/>
</dbReference>
<name>A0A9R1VPI1_LACSA</name>
<dbReference type="InterPro" id="IPR037171">
    <property type="entry name" value="NagB/RpiA_transferase-like"/>
</dbReference>
<evidence type="ECO:0000313" key="4">
    <source>
        <dbReference type="Proteomes" id="UP000235145"/>
    </source>
</evidence>
<dbReference type="Proteomes" id="UP000235145">
    <property type="component" value="Unassembled WGS sequence"/>
</dbReference>
<dbReference type="Gene3D" id="3.40.50.10470">
    <property type="entry name" value="Translation initiation factor eif-2b, domain 2"/>
    <property type="match status" value="1"/>
</dbReference>